<organism evidence="1 4">
    <name type="scientific">Rotaria magnacalcarata</name>
    <dbReference type="NCBI Taxonomy" id="392030"/>
    <lineage>
        <taxon>Eukaryota</taxon>
        <taxon>Metazoa</taxon>
        <taxon>Spiralia</taxon>
        <taxon>Gnathifera</taxon>
        <taxon>Rotifera</taxon>
        <taxon>Eurotatoria</taxon>
        <taxon>Bdelloidea</taxon>
        <taxon>Philodinida</taxon>
        <taxon>Philodinidae</taxon>
        <taxon>Rotaria</taxon>
    </lineage>
</organism>
<reference evidence="1" key="1">
    <citation type="submission" date="2021-02" db="EMBL/GenBank/DDBJ databases">
        <authorList>
            <person name="Nowell W R."/>
        </authorList>
    </citation>
    <scope>NUCLEOTIDE SEQUENCE</scope>
</reference>
<evidence type="ECO:0000313" key="1">
    <source>
        <dbReference type="EMBL" id="CAF4248753.1"/>
    </source>
</evidence>
<dbReference type="Proteomes" id="UP000681720">
    <property type="component" value="Unassembled WGS sequence"/>
</dbReference>
<gene>
    <name evidence="3" type="ORF">BYL167_LOCUS79249</name>
    <name evidence="2" type="ORF">GIL414_LOCUS24470</name>
    <name evidence="1" type="ORF">SMN809_LOCUS23900</name>
</gene>
<evidence type="ECO:0000313" key="3">
    <source>
        <dbReference type="EMBL" id="CAF5182939.1"/>
    </source>
</evidence>
<dbReference type="EMBL" id="CAJOBI010026630">
    <property type="protein sequence ID" value="CAF4248753.1"/>
    <property type="molecule type" value="Genomic_DNA"/>
</dbReference>
<dbReference type="Proteomes" id="UP000676336">
    <property type="component" value="Unassembled WGS sequence"/>
</dbReference>
<dbReference type="EMBL" id="CAJOBH010292586">
    <property type="protein sequence ID" value="CAF5182939.1"/>
    <property type="molecule type" value="Genomic_DNA"/>
</dbReference>
<dbReference type="AlphaFoldDB" id="A0A8S2SSL9"/>
<evidence type="ECO:0000313" key="2">
    <source>
        <dbReference type="EMBL" id="CAF4269117.1"/>
    </source>
</evidence>
<accession>A0A8S2SSL9</accession>
<sequence>SNKSVEQIGEARIQMPSNLQFSATNSSSLSVQSIMQPLASYGNSQSDLKTNLSRSMSLSILDQDKNEISIRTDFDNPIEIIIIRDSNFIIPPM</sequence>
<name>A0A8S2SSL9_9BILA</name>
<dbReference type="EMBL" id="CAJOBJ010030338">
    <property type="protein sequence ID" value="CAF4269117.1"/>
    <property type="molecule type" value="Genomic_DNA"/>
</dbReference>
<feature type="non-terminal residue" evidence="1">
    <location>
        <position position="1"/>
    </location>
</feature>
<comment type="caution">
    <text evidence="1">The sequence shown here is derived from an EMBL/GenBank/DDBJ whole genome shotgun (WGS) entry which is preliminary data.</text>
</comment>
<protein>
    <submittedName>
        <fullName evidence="1">Uncharacterized protein</fullName>
    </submittedName>
</protein>
<evidence type="ECO:0000313" key="4">
    <source>
        <dbReference type="Proteomes" id="UP000676336"/>
    </source>
</evidence>
<proteinExistence type="predicted"/>
<feature type="non-terminal residue" evidence="1">
    <location>
        <position position="93"/>
    </location>
</feature>
<dbReference type="Proteomes" id="UP000681967">
    <property type="component" value="Unassembled WGS sequence"/>
</dbReference>